<feature type="chain" id="PRO_5047270591" evidence="1">
    <location>
        <begin position="20"/>
        <end position="145"/>
    </location>
</feature>
<dbReference type="Gene3D" id="3.30.1150.10">
    <property type="match status" value="1"/>
</dbReference>
<organism evidence="3 4">
    <name type="scientific">Pseudoalteromonas viridis</name>
    <dbReference type="NCBI Taxonomy" id="339617"/>
    <lineage>
        <taxon>Bacteria</taxon>
        <taxon>Pseudomonadati</taxon>
        <taxon>Pseudomonadota</taxon>
        <taxon>Gammaproteobacteria</taxon>
        <taxon>Alteromonadales</taxon>
        <taxon>Pseudoalteromonadaceae</taxon>
        <taxon>Pseudoalteromonas</taxon>
    </lineage>
</organism>
<protein>
    <submittedName>
        <fullName evidence="3">Energy transducer TonB</fullName>
    </submittedName>
</protein>
<evidence type="ECO:0000313" key="3">
    <source>
        <dbReference type="EMBL" id="QTL34966.1"/>
    </source>
</evidence>
<evidence type="ECO:0000313" key="4">
    <source>
        <dbReference type="Proteomes" id="UP000665025"/>
    </source>
</evidence>
<name>A0ABX7V578_9GAMM</name>
<keyword evidence="4" id="KW-1185">Reference proteome</keyword>
<accession>A0ABX7V578</accession>
<dbReference type="RefSeq" id="WP_209051998.1">
    <property type="nucleotide sequence ID" value="NZ_CP072425.1"/>
</dbReference>
<dbReference type="SUPFAM" id="SSF74653">
    <property type="entry name" value="TolA/TonB C-terminal domain"/>
    <property type="match status" value="1"/>
</dbReference>
<dbReference type="EMBL" id="CP072425">
    <property type="protein sequence ID" value="QTL34966.1"/>
    <property type="molecule type" value="Genomic_DNA"/>
</dbReference>
<gene>
    <name evidence="3" type="ORF">J5X90_15740</name>
</gene>
<dbReference type="InterPro" id="IPR037682">
    <property type="entry name" value="TonB_C"/>
</dbReference>
<feature type="domain" description="TonB C-terminal" evidence="2">
    <location>
        <begin position="35"/>
        <end position="130"/>
    </location>
</feature>
<proteinExistence type="predicted"/>
<dbReference type="PROSITE" id="PS52015">
    <property type="entry name" value="TONB_CTD"/>
    <property type="match status" value="1"/>
</dbReference>
<dbReference type="Pfam" id="PF03544">
    <property type="entry name" value="TonB_C"/>
    <property type="match status" value="1"/>
</dbReference>
<evidence type="ECO:0000256" key="1">
    <source>
        <dbReference type="SAM" id="SignalP"/>
    </source>
</evidence>
<dbReference type="Proteomes" id="UP000665025">
    <property type="component" value="Chromosome 1"/>
</dbReference>
<keyword evidence="1" id="KW-0732">Signal</keyword>
<feature type="signal peptide" evidence="1">
    <location>
        <begin position="1"/>
        <end position="19"/>
    </location>
</feature>
<evidence type="ECO:0000259" key="2">
    <source>
        <dbReference type="PROSITE" id="PS52015"/>
    </source>
</evidence>
<reference evidence="3 4" key="1">
    <citation type="submission" date="2021-03" db="EMBL/GenBank/DDBJ databases">
        <title>Complete Genome of Pseudoalteromonas viridis Strain BBR56, a new biocontrol bacterial candidate.</title>
        <authorList>
            <person name="Handayani D.P."/>
            <person name="Isnansetyo A."/>
            <person name="Istiqomah I."/>
            <person name="Jumina J."/>
        </authorList>
    </citation>
    <scope>NUCLEOTIDE SEQUENCE [LARGE SCALE GENOMIC DNA]</scope>
    <source>
        <strain evidence="3 4">BBR56</strain>
    </source>
</reference>
<sequence>MRYYLLAGLSILSAFNVQGKTLFGDVRLTEVQPTQGQADWAPNPEYKPLYPVSLARKGTAGCAIFKVTVNARGNTESVELLHSVPSKSLSRPGKKILRKWPWSAASGTAAQIEEKTVRLDFCLGGQSVDEAQALCKAQAALSCEA</sequence>